<gene>
    <name evidence="1" type="ORF">FA95DRAFT_1557710</name>
</gene>
<evidence type="ECO:0000313" key="2">
    <source>
        <dbReference type="Proteomes" id="UP000814033"/>
    </source>
</evidence>
<protein>
    <submittedName>
        <fullName evidence="1">Uncharacterized protein</fullName>
    </submittedName>
</protein>
<name>A0ACB8RXY0_9AGAM</name>
<dbReference type="EMBL" id="MU275882">
    <property type="protein sequence ID" value="KAI0048782.1"/>
    <property type="molecule type" value="Genomic_DNA"/>
</dbReference>
<keyword evidence="2" id="KW-1185">Reference proteome</keyword>
<evidence type="ECO:0000313" key="1">
    <source>
        <dbReference type="EMBL" id="KAI0048782.1"/>
    </source>
</evidence>
<accession>A0ACB8RXY0</accession>
<organism evidence="1 2">
    <name type="scientific">Auriscalpium vulgare</name>
    <dbReference type="NCBI Taxonomy" id="40419"/>
    <lineage>
        <taxon>Eukaryota</taxon>
        <taxon>Fungi</taxon>
        <taxon>Dikarya</taxon>
        <taxon>Basidiomycota</taxon>
        <taxon>Agaricomycotina</taxon>
        <taxon>Agaricomycetes</taxon>
        <taxon>Russulales</taxon>
        <taxon>Auriscalpiaceae</taxon>
        <taxon>Auriscalpium</taxon>
    </lineage>
</organism>
<dbReference type="Proteomes" id="UP000814033">
    <property type="component" value="Unassembled WGS sequence"/>
</dbReference>
<reference evidence="1" key="1">
    <citation type="submission" date="2021-02" db="EMBL/GenBank/DDBJ databases">
        <authorList>
            <consortium name="DOE Joint Genome Institute"/>
            <person name="Ahrendt S."/>
            <person name="Looney B.P."/>
            <person name="Miyauchi S."/>
            <person name="Morin E."/>
            <person name="Drula E."/>
            <person name="Courty P.E."/>
            <person name="Chicoki N."/>
            <person name="Fauchery L."/>
            <person name="Kohler A."/>
            <person name="Kuo A."/>
            <person name="Labutti K."/>
            <person name="Pangilinan J."/>
            <person name="Lipzen A."/>
            <person name="Riley R."/>
            <person name="Andreopoulos W."/>
            <person name="He G."/>
            <person name="Johnson J."/>
            <person name="Barry K.W."/>
            <person name="Grigoriev I.V."/>
            <person name="Nagy L."/>
            <person name="Hibbett D."/>
            <person name="Henrissat B."/>
            <person name="Matheny P.B."/>
            <person name="Labbe J."/>
            <person name="Martin F."/>
        </authorList>
    </citation>
    <scope>NUCLEOTIDE SEQUENCE</scope>
    <source>
        <strain evidence="1">FP105234-sp</strain>
    </source>
</reference>
<comment type="caution">
    <text evidence="1">The sequence shown here is derived from an EMBL/GenBank/DDBJ whole genome shotgun (WGS) entry which is preliminary data.</text>
</comment>
<reference evidence="1" key="2">
    <citation type="journal article" date="2022" name="New Phytol.">
        <title>Evolutionary transition to the ectomycorrhizal habit in the genomes of a hyperdiverse lineage of mushroom-forming fungi.</title>
        <authorList>
            <person name="Looney B."/>
            <person name="Miyauchi S."/>
            <person name="Morin E."/>
            <person name="Drula E."/>
            <person name="Courty P.E."/>
            <person name="Kohler A."/>
            <person name="Kuo A."/>
            <person name="LaButti K."/>
            <person name="Pangilinan J."/>
            <person name="Lipzen A."/>
            <person name="Riley R."/>
            <person name="Andreopoulos W."/>
            <person name="He G."/>
            <person name="Johnson J."/>
            <person name="Nolan M."/>
            <person name="Tritt A."/>
            <person name="Barry K.W."/>
            <person name="Grigoriev I.V."/>
            <person name="Nagy L.G."/>
            <person name="Hibbett D."/>
            <person name="Henrissat B."/>
            <person name="Matheny P.B."/>
            <person name="Labbe J."/>
            <person name="Martin F.M."/>
        </authorList>
    </citation>
    <scope>NUCLEOTIDE SEQUENCE</scope>
    <source>
        <strain evidence="1">FP105234-sp</strain>
    </source>
</reference>
<proteinExistence type="predicted"/>
<sequence>MPSCFPMTCRSPGWRAGGACGLARRGYTGGRCAPNPPALLAAPNCPASDFSPDGPGWAGSGAAARRPETFADLRPPAAPCGVTSNAVLGRERRTGRCAVAWCTMRRSGSRYTVI</sequence>